<dbReference type="InterPro" id="IPR009081">
    <property type="entry name" value="PP-bd_ACP"/>
</dbReference>
<dbReference type="PANTHER" id="PTHR43775:SF37">
    <property type="entry name" value="SI:DKEY-61P9.11"/>
    <property type="match status" value="1"/>
</dbReference>
<dbReference type="Gene3D" id="3.40.366.10">
    <property type="entry name" value="Malonyl-Coenzyme A Acyl Carrier Protein, domain 2"/>
    <property type="match status" value="1"/>
</dbReference>
<dbReference type="InterPro" id="IPR016035">
    <property type="entry name" value="Acyl_Trfase/lysoPLipase"/>
</dbReference>
<gene>
    <name evidence="11" type="ORF">FHS36_003576</name>
</gene>
<dbReference type="PROSITE" id="PS52004">
    <property type="entry name" value="KS3_2"/>
    <property type="match status" value="1"/>
</dbReference>
<evidence type="ECO:0000259" key="9">
    <source>
        <dbReference type="PROSITE" id="PS52004"/>
    </source>
</evidence>
<dbReference type="InterPro" id="IPR020806">
    <property type="entry name" value="PKS_PP-bd"/>
</dbReference>
<dbReference type="InterPro" id="IPR050091">
    <property type="entry name" value="PKS_NRPS_Biosynth_Enz"/>
</dbReference>
<dbReference type="InterPro" id="IPR049900">
    <property type="entry name" value="PKS_mFAS_DH"/>
</dbReference>
<dbReference type="InterPro" id="IPR014043">
    <property type="entry name" value="Acyl_transferase_dom"/>
</dbReference>
<evidence type="ECO:0000256" key="6">
    <source>
        <dbReference type="PROSITE-ProRule" id="PRU01363"/>
    </source>
</evidence>
<dbReference type="Pfam" id="PF14765">
    <property type="entry name" value="PS-DH"/>
    <property type="match status" value="1"/>
</dbReference>
<keyword evidence="1" id="KW-0596">Phosphopantetheine</keyword>
<dbReference type="GO" id="GO:0017000">
    <property type="term" value="P:antibiotic biosynthetic process"/>
    <property type="evidence" value="ECO:0007669"/>
    <property type="project" value="UniProtKB-KW"/>
</dbReference>
<dbReference type="Gene3D" id="3.40.47.10">
    <property type="match status" value="1"/>
</dbReference>
<keyword evidence="3" id="KW-0808">Transferase</keyword>
<dbReference type="InterPro" id="IPR014031">
    <property type="entry name" value="Ketoacyl_synth_C"/>
</dbReference>
<keyword evidence="2" id="KW-0597">Phosphoprotein</keyword>
<dbReference type="FunFam" id="3.40.366.10:FF:000002">
    <property type="entry name" value="Probable polyketide synthase 2"/>
    <property type="match status" value="1"/>
</dbReference>
<dbReference type="SMART" id="SM00823">
    <property type="entry name" value="PKS_PP"/>
    <property type="match status" value="1"/>
</dbReference>
<dbReference type="SUPFAM" id="SSF47336">
    <property type="entry name" value="ACP-like"/>
    <property type="match status" value="1"/>
</dbReference>
<dbReference type="GO" id="GO:0006633">
    <property type="term" value="P:fatty acid biosynthetic process"/>
    <property type="evidence" value="ECO:0007669"/>
    <property type="project" value="InterPro"/>
</dbReference>
<comment type="caution">
    <text evidence="11">The sequence shown here is derived from an EMBL/GenBank/DDBJ whole genome shotgun (WGS) entry which is preliminary data.</text>
</comment>
<dbReference type="Pfam" id="PF02801">
    <property type="entry name" value="Ketoacyl-synt_C"/>
    <property type="match status" value="1"/>
</dbReference>
<dbReference type="InterPro" id="IPR020841">
    <property type="entry name" value="PKS_Beta-ketoAc_synthase_dom"/>
</dbReference>
<dbReference type="Gene3D" id="1.10.1200.10">
    <property type="entry name" value="ACP-like"/>
    <property type="match status" value="1"/>
</dbReference>
<dbReference type="PANTHER" id="PTHR43775">
    <property type="entry name" value="FATTY ACID SYNTHASE"/>
    <property type="match status" value="1"/>
</dbReference>
<dbReference type="Gene3D" id="3.30.70.3290">
    <property type="match status" value="1"/>
</dbReference>
<dbReference type="PROSITE" id="PS00606">
    <property type="entry name" value="KS3_1"/>
    <property type="match status" value="1"/>
</dbReference>
<feature type="region of interest" description="Disordered" evidence="7">
    <location>
        <begin position="1"/>
        <end position="33"/>
    </location>
</feature>
<dbReference type="InterPro" id="IPR018201">
    <property type="entry name" value="Ketoacyl_synth_AS"/>
</dbReference>
<dbReference type="InterPro" id="IPR001227">
    <property type="entry name" value="Ac_transferase_dom_sf"/>
</dbReference>
<dbReference type="SUPFAM" id="SSF52151">
    <property type="entry name" value="FabD/lysophospholipase-like"/>
    <property type="match status" value="1"/>
</dbReference>
<dbReference type="GO" id="GO:0005737">
    <property type="term" value="C:cytoplasm"/>
    <property type="evidence" value="ECO:0007669"/>
    <property type="project" value="TreeGrafter"/>
</dbReference>
<dbReference type="Pfam" id="PF00550">
    <property type="entry name" value="PP-binding"/>
    <property type="match status" value="1"/>
</dbReference>
<name>A0A7W8F1X0_STREU</name>
<dbReference type="PROSITE" id="PS52019">
    <property type="entry name" value="PKS_MFAS_DH"/>
    <property type="match status" value="1"/>
</dbReference>
<dbReference type="InterPro" id="IPR032821">
    <property type="entry name" value="PKS_assoc"/>
</dbReference>
<dbReference type="SMART" id="SM00825">
    <property type="entry name" value="PKS_KS"/>
    <property type="match status" value="1"/>
</dbReference>
<dbReference type="InterPro" id="IPR014030">
    <property type="entry name" value="Ketoacyl_synth_N"/>
</dbReference>
<evidence type="ECO:0000259" key="8">
    <source>
        <dbReference type="PROSITE" id="PS50075"/>
    </source>
</evidence>
<evidence type="ECO:0000256" key="7">
    <source>
        <dbReference type="SAM" id="MobiDB-lite"/>
    </source>
</evidence>
<dbReference type="GO" id="GO:0071770">
    <property type="term" value="P:DIM/DIP cell wall layer assembly"/>
    <property type="evidence" value="ECO:0007669"/>
    <property type="project" value="TreeGrafter"/>
</dbReference>
<feature type="region of interest" description="C-terminal hotdog fold" evidence="6">
    <location>
        <begin position="994"/>
        <end position="1136"/>
    </location>
</feature>
<keyword evidence="5" id="KW-0012">Acyltransferase</keyword>
<dbReference type="SUPFAM" id="SSF53901">
    <property type="entry name" value="Thiolase-like"/>
    <property type="match status" value="1"/>
</dbReference>
<evidence type="ECO:0000256" key="4">
    <source>
        <dbReference type="ARBA" id="ARBA00023194"/>
    </source>
</evidence>
<evidence type="ECO:0000256" key="5">
    <source>
        <dbReference type="ARBA" id="ARBA00023315"/>
    </source>
</evidence>
<comment type="caution">
    <text evidence="6">Lacks conserved residue(s) required for the propagation of feature annotation.</text>
</comment>
<dbReference type="Pfam" id="PF16197">
    <property type="entry name" value="KAsynt_C_assoc"/>
    <property type="match status" value="1"/>
</dbReference>
<dbReference type="GO" id="GO:0004312">
    <property type="term" value="F:fatty acid synthase activity"/>
    <property type="evidence" value="ECO:0007669"/>
    <property type="project" value="TreeGrafter"/>
</dbReference>
<feature type="region of interest" description="N-terminal hotdog fold" evidence="6">
    <location>
        <begin position="848"/>
        <end position="979"/>
    </location>
</feature>
<sequence>MLTENTDAITRVPSDRYPVADHHDPTGSAPGKTVSPYGGFLDKPFDFDAGFFGISPVEAVTSDPQQRLLLQVVWEALESAGVVPSTLAGSRTGVFVGQATAEYGETIAPAARTVRTAAGTRLRAITAGRVSYALDLRGPSMVLDTACSSSLTAVHTARQSLLTGESDLAIAGGVNIILTPEDSIAYTQGAMMAPDGRCKFGDVSADGFVRSEGVGVVVLKRLADAERDGDPVLAVLRNSVCNNDGRGSGLLLQPAVSGQSEMIHEACRGAGVTPAGLDYVEAHGTGTPVGDDVELRALAEAVADGRPAGRPLPIGSVKSNIGHTEATAGVAGLIKAVLIARHGLIPASLHVRTPHPLLAREDSPLDVVRANRPLEKAGERAVIGVSSFGLSGTNVHAVIAEYVPAPAPDRPEEDATGPHLLVLSARSHTSLRRLARAYAAHLGPAGPGRRHSLRDLCATAATRRDAHTHRLWAVGTTHDGLAATLRALADGTGTPDGGIAEAGFGGPRRTVFVFPGQGSQWLGMGRRMLETSAAFRTAMAACDKAVRDELGWSVLDLLTTATEEFPDDVAVVQPVLWAVEVALAAAWRERGVEPDVCVGHSMGEVAAAQVAGALSVEDAAAVICRRSRLMERVAGRGGMMVVELSADEARRAAAGFGSLCVAVENSPRSTVLAGDPAELRELGRALEGRGVFHRVLKVNVASHSPDMDLIREDLLTALAGLRPARATTGMVSTVRCDRVRGPELDAAYWADNLRRPVEFAETVRSVAKEGEHVFLEVSPHPVLLTAVDDVLRDAGAPVPPVASLRRHEDERLTMARSLGQLFAQGAAVAWERWFSGRGPVVPLPAYPWDTETYRLPAGPERAAPPRARVREFPVAASVAVTSLRGLAPIPPAYYVAAVLDTARTGDEGDDGRHVLADVRLGEEFVDVTEGAGVTLRVTVTDDGPAGGARARVEALRPHGDGRPPVLCMTARVRRGDDAWAEAGEGAGELHDALARCRTYLPGAEFERLAVARGYEFGDASRAVAQAWRTEGEAVARMRLAGAAQPALWEAGLQSVAAAYPLAGAPSAATHAYVPVSVDRVEISGELPSEFWSLARFAPDPARAEGRAEVLLLDGEGTVLAAFRGIRMHRIDGAGASLPQRVASLLPRLPEFVVGVPSVATVRGGATALLSHMGSLFEQAAARTAAPAAGTGPAPQAPVAARRPSAAPAMTTTAPVAAPVAAPPVADADPPGPRTGAGTAEERFLAEVAAVLGLPPERIDARRPLRDLGLDSLMAGQLRRRLLTERGVDLSIGRLLGEDSIGGLARSLR</sequence>
<evidence type="ECO:0000256" key="3">
    <source>
        <dbReference type="ARBA" id="ARBA00022679"/>
    </source>
</evidence>
<dbReference type="InterPro" id="IPR016039">
    <property type="entry name" value="Thiolase-like"/>
</dbReference>
<dbReference type="CDD" id="cd00833">
    <property type="entry name" value="PKS"/>
    <property type="match status" value="1"/>
</dbReference>
<dbReference type="GO" id="GO:0005886">
    <property type="term" value="C:plasma membrane"/>
    <property type="evidence" value="ECO:0007669"/>
    <property type="project" value="TreeGrafter"/>
</dbReference>
<evidence type="ECO:0000259" key="10">
    <source>
        <dbReference type="PROSITE" id="PS52019"/>
    </source>
</evidence>
<evidence type="ECO:0000256" key="2">
    <source>
        <dbReference type="ARBA" id="ARBA00022553"/>
    </source>
</evidence>
<dbReference type="InterPro" id="IPR036736">
    <property type="entry name" value="ACP-like_sf"/>
</dbReference>
<organism evidence="11 12">
    <name type="scientific">Streptomyces eurocidicus</name>
    <name type="common">Streptoverticillium eurocidicus</name>
    <dbReference type="NCBI Taxonomy" id="66423"/>
    <lineage>
        <taxon>Bacteria</taxon>
        <taxon>Bacillati</taxon>
        <taxon>Actinomycetota</taxon>
        <taxon>Actinomycetes</taxon>
        <taxon>Kitasatosporales</taxon>
        <taxon>Streptomycetaceae</taxon>
        <taxon>Streptomyces</taxon>
    </lineage>
</organism>
<feature type="domain" description="PKS/mFAS DH" evidence="10">
    <location>
        <begin position="848"/>
        <end position="1136"/>
    </location>
</feature>
<reference evidence="11 12" key="1">
    <citation type="submission" date="2020-08" db="EMBL/GenBank/DDBJ databases">
        <title>Genomic Encyclopedia of Type Strains, Phase III (KMG-III): the genomes of soil and plant-associated and newly described type strains.</title>
        <authorList>
            <person name="Whitman W."/>
        </authorList>
    </citation>
    <scope>NUCLEOTIDE SEQUENCE [LARGE SCALE GENOMIC DNA]</scope>
    <source>
        <strain evidence="11 12">CECT 3259</strain>
    </source>
</reference>
<dbReference type="InterPro" id="IPR016036">
    <property type="entry name" value="Malonyl_transacylase_ACP-bd"/>
</dbReference>
<dbReference type="SMART" id="SM00827">
    <property type="entry name" value="PKS_AT"/>
    <property type="match status" value="1"/>
</dbReference>
<dbReference type="Proteomes" id="UP000528608">
    <property type="component" value="Unassembled WGS sequence"/>
</dbReference>
<protein>
    <submittedName>
        <fullName evidence="11">Myxalamid-type polyketide synthase MxaE and MxaD</fullName>
    </submittedName>
</protein>
<proteinExistence type="predicted"/>
<dbReference type="Pfam" id="PF00109">
    <property type="entry name" value="ketoacyl-synt"/>
    <property type="match status" value="1"/>
</dbReference>
<feature type="domain" description="Carrier" evidence="8">
    <location>
        <begin position="1234"/>
        <end position="1308"/>
    </location>
</feature>
<dbReference type="PROSITE" id="PS50075">
    <property type="entry name" value="CARRIER"/>
    <property type="match status" value="1"/>
</dbReference>
<evidence type="ECO:0000313" key="11">
    <source>
        <dbReference type="EMBL" id="MBB5120138.1"/>
    </source>
</evidence>
<feature type="region of interest" description="Disordered" evidence="7">
    <location>
        <begin position="1186"/>
        <end position="1212"/>
    </location>
</feature>
<dbReference type="SUPFAM" id="SSF55048">
    <property type="entry name" value="Probable ACP-binding domain of malonyl-CoA ACP transacylase"/>
    <property type="match status" value="1"/>
</dbReference>
<dbReference type="InterPro" id="IPR049551">
    <property type="entry name" value="PKS_DH_C"/>
</dbReference>
<dbReference type="GO" id="GO:0031177">
    <property type="term" value="F:phosphopantetheine binding"/>
    <property type="evidence" value="ECO:0007669"/>
    <property type="project" value="InterPro"/>
</dbReference>
<dbReference type="EMBL" id="JACHJF010000010">
    <property type="protein sequence ID" value="MBB5120138.1"/>
    <property type="molecule type" value="Genomic_DNA"/>
</dbReference>
<evidence type="ECO:0000256" key="1">
    <source>
        <dbReference type="ARBA" id="ARBA00022450"/>
    </source>
</evidence>
<feature type="domain" description="Ketosynthase family 3 (KS3)" evidence="9">
    <location>
        <begin position="1"/>
        <end position="401"/>
    </location>
</feature>
<keyword evidence="4" id="KW-0045">Antibiotic biosynthesis</keyword>
<accession>A0A7W8F1X0</accession>
<dbReference type="GO" id="GO:0004315">
    <property type="term" value="F:3-oxoacyl-[acyl-carrier-protein] synthase activity"/>
    <property type="evidence" value="ECO:0007669"/>
    <property type="project" value="InterPro"/>
</dbReference>
<dbReference type="Pfam" id="PF00698">
    <property type="entry name" value="Acyl_transf_1"/>
    <property type="match status" value="1"/>
</dbReference>
<dbReference type="InterPro" id="IPR042104">
    <property type="entry name" value="PKS_dehydratase_sf"/>
</dbReference>
<dbReference type="Gene3D" id="3.10.129.110">
    <property type="entry name" value="Polyketide synthase dehydratase"/>
    <property type="match status" value="1"/>
</dbReference>
<evidence type="ECO:0000313" key="12">
    <source>
        <dbReference type="Proteomes" id="UP000528608"/>
    </source>
</evidence>